<sequence>MSQQVILENLSSGHYDPNTDPKTWISQMNENQNQGVIPKWKYEYTDLQCNGQSILGFSTISEGIQMCGGNSETVLAATYADGGAGSTMFYPMAKL</sequence>
<gene>
    <name evidence="2" type="ORF">LPJ61_005110</name>
</gene>
<evidence type="ECO:0000313" key="2">
    <source>
        <dbReference type="EMBL" id="KAJ1726553.1"/>
    </source>
</evidence>
<proteinExistence type="predicted"/>
<comment type="caution">
    <text evidence="2">The sequence shown here is derived from an EMBL/GenBank/DDBJ whole genome shotgun (WGS) entry which is preliminary data.</text>
</comment>
<reference evidence="2" key="1">
    <citation type="submission" date="2022-07" db="EMBL/GenBank/DDBJ databases">
        <title>Phylogenomic reconstructions and comparative analyses of Kickxellomycotina fungi.</title>
        <authorList>
            <person name="Reynolds N.K."/>
            <person name="Stajich J.E."/>
            <person name="Barry K."/>
            <person name="Grigoriev I.V."/>
            <person name="Crous P."/>
            <person name="Smith M.E."/>
        </authorList>
    </citation>
    <scope>NUCLEOTIDE SEQUENCE</scope>
    <source>
        <strain evidence="2">BCRC 34381</strain>
    </source>
</reference>
<keyword evidence="3" id="KW-1185">Reference proteome</keyword>
<feature type="region of interest" description="Disordered" evidence="1">
    <location>
        <begin position="1"/>
        <end position="25"/>
    </location>
</feature>
<dbReference type="EMBL" id="JANBOI010001493">
    <property type="protein sequence ID" value="KAJ1726553.1"/>
    <property type="molecule type" value="Genomic_DNA"/>
</dbReference>
<protein>
    <submittedName>
        <fullName evidence="2">Uncharacterized protein</fullName>
    </submittedName>
</protein>
<name>A0A9W7Y9F2_9FUNG</name>
<evidence type="ECO:0000256" key="1">
    <source>
        <dbReference type="SAM" id="MobiDB-lite"/>
    </source>
</evidence>
<accession>A0A9W7Y9F2</accession>
<dbReference type="AlphaFoldDB" id="A0A9W7Y9F2"/>
<feature type="compositionally biased region" description="Polar residues" evidence="1">
    <location>
        <begin position="1"/>
        <end position="12"/>
    </location>
</feature>
<dbReference type="Proteomes" id="UP001143981">
    <property type="component" value="Unassembled WGS sequence"/>
</dbReference>
<evidence type="ECO:0000313" key="3">
    <source>
        <dbReference type="Proteomes" id="UP001143981"/>
    </source>
</evidence>
<organism evidence="2 3">
    <name type="scientific">Coemansia biformis</name>
    <dbReference type="NCBI Taxonomy" id="1286918"/>
    <lineage>
        <taxon>Eukaryota</taxon>
        <taxon>Fungi</taxon>
        <taxon>Fungi incertae sedis</taxon>
        <taxon>Zoopagomycota</taxon>
        <taxon>Kickxellomycotina</taxon>
        <taxon>Kickxellomycetes</taxon>
        <taxon>Kickxellales</taxon>
        <taxon>Kickxellaceae</taxon>
        <taxon>Coemansia</taxon>
    </lineage>
</organism>